<evidence type="ECO:0000313" key="11">
    <source>
        <dbReference type="Proteomes" id="UP000016569"/>
    </source>
</evidence>
<feature type="transmembrane region" description="Helical" evidence="7">
    <location>
        <begin position="170"/>
        <end position="190"/>
    </location>
</feature>
<dbReference type="Gene3D" id="1.20.1560.10">
    <property type="entry name" value="ABC transporter type 1, transmembrane domain"/>
    <property type="match status" value="1"/>
</dbReference>
<dbReference type="InterPro" id="IPR011527">
    <property type="entry name" value="ABC1_TM_dom"/>
</dbReference>
<evidence type="ECO:0000256" key="3">
    <source>
        <dbReference type="ARBA" id="ARBA00022741"/>
    </source>
</evidence>
<organism evidence="10 11">
    <name type="scientific">Brevundimonas abyssalis TAR-001</name>
    <dbReference type="NCBI Taxonomy" id="1391729"/>
    <lineage>
        <taxon>Bacteria</taxon>
        <taxon>Pseudomonadati</taxon>
        <taxon>Pseudomonadota</taxon>
        <taxon>Alphaproteobacteria</taxon>
        <taxon>Caulobacterales</taxon>
        <taxon>Caulobacteraceae</taxon>
        <taxon>Brevundimonas</taxon>
    </lineage>
</organism>
<evidence type="ECO:0000256" key="6">
    <source>
        <dbReference type="ARBA" id="ARBA00023136"/>
    </source>
</evidence>
<accession>A0A8E0NCX9</accession>
<feature type="transmembrane region" description="Helical" evidence="7">
    <location>
        <begin position="249"/>
        <end position="272"/>
    </location>
</feature>
<dbReference type="PROSITE" id="PS50893">
    <property type="entry name" value="ABC_TRANSPORTER_2"/>
    <property type="match status" value="1"/>
</dbReference>
<dbReference type="SUPFAM" id="SSF52540">
    <property type="entry name" value="P-loop containing nucleoside triphosphate hydrolases"/>
    <property type="match status" value="1"/>
</dbReference>
<dbReference type="EMBL" id="BATC01000052">
    <property type="protein sequence ID" value="GAD60089.1"/>
    <property type="molecule type" value="Genomic_DNA"/>
</dbReference>
<evidence type="ECO:0000256" key="2">
    <source>
        <dbReference type="ARBA" id="ARBA00022692"/>
    </source>
</evidence>
<keyword evidence="5 7" id="KW-1133">Transmembrane helix</keyword>
<protein>
    <submittedName>
        <fullName evidence="10">Transport ATP-binding protein CydC</fullName>
    </submittedName>
</protein>
<evidence type="ECO:0000256" key="4">
    <source>
        <dbReference type="ARBA" id="ARBA00022840"/>
    </source>
</evidence>
<dbReference type="PROSITE" id="PS50929">
    <property type="entry name" value="ABC_TM1F"/>
    <property type="match status" value="1"/>
</dbReference>
<evidence type="ECO:0000259" key="8">
    <source>
        <dbReference type="PROSITE" id="PS50893"/>
    </source>
</evidence>
<dbReference type="Proteomes" id="UP000016569">
    <property type="component" value="Unassembled WGS sequence"/>
</dbReference>
<comment type="subcellular location">
    <subcellularLocation>
        <location evidence="1">Cell membrane</location>
        <topology evidence="1">Multi-pass membrane protein</topology>
    </subcellularLocation>
</comment>
<dbReference type="GO" id="GO:0140359">
    <property type="term" value="F:ABC-type transporter activity"/>
    <property type="evidence" value="ECO:0007669"/>
    <property type="project" value="InterPro"/>
</dbReference>
<feature type="transmembrane region" description="Helical" evidence="7">
    <location>
        <begin position="27"/>
        <end position="50"/>
    </location>
</feature>
<evidence type="ECO:0000256" key="7">
    <source>
        <dbReference type="SAM" id="Phobius"/>
    </source>
</evidence>
<name>A0A8E0NCX9_9CAUL</name>
<keyword evidence="6 7" id="KW-0472">Membrane</keyword>
<dbReference type="Gene3D" id="3.40.50.300">
    <property type="entry name" value="P-loop containing nucleotide triphosphate hydrolases"/>
    <property type="match status" value="1"/>
</dbReference>
<feature type="transmembrane region" description="Helical" evidence="7">
    <location>
        <begin position="284"/>
        <end position="304"/>
    </location>
</feature>
<dbReference type="InterPro" id="IPR027417">
    <property type="entry name" value="P-loop_NTPase"/>
</dbReference>
<dbReference type="GO" id="GO:0005524">
    <property type="term" value="F:ATP binding"/>
    <property type="evidence" value="ECO:0007669"/>
    <property type="project" value="UniProtKB-KW"/>
</dbReference>
<proteinExistence type="predicted"/>
<dbReference type="PROSITE" id="PS00211">
    <property type="entry name" value="ABC_TRANSPORTER_1"/>
    <property type="match status" value="1"/>
</dbReference>
<gene>
    <name evidence="10" type="ORF">MBEBAB_2339</name>
</gene>
<feature type="transmembrane region" description="Helical" evidence="7">
    <location>
        <begin position="62"/>
        <end position="82"/>
    </location>
</feature>
<dbReference type="RefSeq" id="WP_021698183.1">
    <property type="nucleotide sequence ID" value="NZ_BATC01000052.1"/>
</dbReference>
<comment type="caution">
    <text evidence="10">The sequence shown here is derived from an EMBL/GenBank/DDBJ whole genome shotgun (WGS) entry which is preliminary data.</text>
</comment>
<evidence type="ECO:0000256" key="5">
    <source>
        <dbReference type="ARBA" id="ARBA00022989"/>
    </source>
</evidence>
<evidence type="ECO:0000313" key="10">
    <source>
        <dbReference type="EMBL" id="GAD60089.1"/>
    </source>
</evidence>
<feature type="domain" description="ABC transporter" evidence="8">
    <location>
        <begin position="315"/>
        <end position="549"/>
    </location>
</feature>
<dbReference type="GO" id="GO:0016887">
    <property type="term" value="F:ATP hydrolysis activity"/>
    <property type="evidence" value="ECO:0007669"/>
    <property type="project" value="InterPro"/>
</dbReference>
<reference evidence="11" key="1">
    <citation type="journal article" date="2013" name="Genome Announc.">
        <title>Draft Genome Sequence of the Dimorphic Prosthecate Bacterium Brevundimonas abyssalis TAR-001T.</title>
        <authorList>
            <person name="Tsubouchi T."/>
            <person name="Nishi S."/>
            <person name="Usui K."/>
            <person name="Shimane Y."/>
            <person name="Takaki Y."/>
            <person name="Maruyama T."/>
            <person name="Hatada Y."/>
        </authorList>
    </citation>
    <scope>NUCLEOTIDE SEQUENCE [LARGE SCALE GENOMIC DNA]</scope>
    <source>
        <strain evidence="11">TAR-001</strain>
    </source>
</reference>
<evidence type="ECO:0000259" key="9">
    <source>
        <dbReference type="PROSITE" id="PS50929"/>
    </source>
</evidence>
<dbReference type="PANTHER" id="PTHR24221:SF654">
    <property type="entry name" value="ATP-BINDING CASSETTE SUB-FAMILY B MEMBER 6"/>
    <property type="match status" value="1"/>
</dbReference>
<feature type="domain" description="ABC transmembrane type-1" evidence="9">
    <location>
        <begin position="27"/>
        <end position="272"/>
    </location>
</feature>
<dbReference type="AlphaFoldDB" id="A0A8E0NCX9"/>
<dbReference type="SMART" id="SM00382">
    <property type="entry name" value="AAA"/>
    <property type="match status" value="1"/>
</dbReference>
<keyword evidence="3" id="KW-0547">Nucleotide-binding</keyword>
<dbReference type="InterPro" id="IPR036640">
    <property type="entry name" value="ABC1_TM_sf"/>
</dbReference>
<dbReference type="GO" id="GO:0005886">
    <property type="term" value="C:plasma membrane"/>
    <property type="evidence" value="ECO:0007669"/>
    <property type="project" value="UniProtKB-SubCell"/>
</dbReference>
<keyword evidence="2 7" id="KW-0812">Transmembrane</keyword>
<dbReference type="InterPro" id="IPR003439">
    <property type="entry name" value="ABC_transporter-like_ATP-bd"/>
</dbReference>
<evidence type="ECO:0000256" key="1">
    <source>
        <dbReference type="ARBA" id="ARBA00004651"/>
    </source>
</evidence>
<keyword evidence="11" id="KW-1185">Reference proteome</keyword>
<dbReference type="SUPFAM" id="SSF90123">
    <property type="entry name" value="ABC transporter transmembrane region"/>
    <property type="match status" value="1"/>
</dbReference>
<dbReference type="Pfam" id="PF00005">
    <property type="entry name" value="ABC_tran"/>
    <property type="match status" value="1"/>
</dbReference>
<dbReference type="InterPro" id="IPR017871">
    <property type="entry name" value="ABC_transporter-like_CS"/>
</dbReference>
<dbReference type="InterPro" id="IPR039421">
    <property type="entry name" value="Type_1_exporter"/>
</dbReference>
<dbReference type="PANTHER" id="PTHR24221">
    <property type="entry name" value="ATP-BINDING CASSETTE SUB-FAMILY B"/>
    <property type="match status" value="1"/>
</dbReference>
<feature type="transmembrane region" description="Helical" evidence="7">
    <location>
        <begin position="143"/>
        <end position="164"/>
    </location>
</feature>
<keyword evidence="4 10" id="KW-0067">ATP-binding</keyword>
<dbReference type="InterPro" id="IPR003593">
    <property type="entry name" value="AAA+_ATPase"/>
</dbReference>
<sequence>MSRAVEGARIRAMIAGQRRLERGRLRLAAAGGAAVSVAAVCLLGLSGWFITGAALAGVAGMLAAQTFNYLMPSAIIRLLAIIRTGARYVERVAGHEAALRALARLRPQLFSALAAAPPERALGLSSGEASARLIQDVDAVQTLFVRLSTPWALGAGAMSAIILTSMATPTAGLLLALTLGVGAFGSVILARRLADPAGRELQVAVGALKDHIGALEAAAPEMKAYGLQDWAADSVASVAARHDAIQTRLTLAAGWIALWQSGVTALAVVLVVPATVGASLPMTALAALAAVMGVEAASGLAGALHQNGAAAQAMARLDELTTEPSVDLQAAVPSHGLRLAARNIDLAPGMRLAFTGPSGAGKTSLIERLAGLRPARPGEWFLGETDAAHIRPEGRRALFAYAAQDVRLIDGTVRQNLLLAGPADDAALWRALEDAALADRIQTDPRGLDAPVGAGGEFLSGGERRRLGLARAYLRDAPWLLLDEPTEGLDAATQGRVLEALEQRLARTGQGLLLVSHHPAPLSLCPVTVEVGKLHGPLQTSDQSALLTA</sequence>